<keyword evidence="2" id="KW-1185">Reference proteome</keyword>
<dbReference type="Gene3D" id="3.30.2310.20">
    <property type="entry name" value="RelE-like"/>
    <property type="match status" value="1"/>
</dbReference>
<dbReference type="eggNOG" id="COG3668">
    <property type="taxonomic scope" value="Bacteria"/>
</dbReference>
<dbReference type="AlphaFoldDB" id="I3ZY28"/>
<dbReference type="InterPro" id="IPR035093">
    <property type="entry name" value="RelE/ParE_toxin_dom_sf"/>
</dbReference>
<accession>I3ZY28</accession>
<gene>
    <name evidence="1" type="ordered locus">Ornrh_0405</name>
</gene>
<protein>
    <submittedName>
        <fullName evidence="1">Plasmid stabilization system protein</fullName>
    </submittedName>
</protein>
<reference evidence="1 2" key="1">
    <citation type="submission" date="2012-06" db="EMBL/GenBank/DDBJ databases">
        <title>The complete genome of Ornithobacterium rhinotracheale DSM 15997.</title>
        <authorList>
            <consortium name="US DOE Joint Genome Institute (JGI-PGF)"/>
            <person name="Lucas S."/>
            <person name="Copeland A."/>
            <person name="Lapidus A."/>
            <person name="Goodwin L."/>
            <person name="Pitluck S."/>
            <person name="Peters L."/>
            <person name="Mikhailova N."/>
            <person name="Teshima H."/>
            <person name="Kyrpides N."/>
            <person name="Mavromatis K."/>
            <person name="Pagani I."/>
            <person name="Ivanova N."/>
            <person name="Ovchinnikova G."/>
            <person name="Zeytun A."/>
            <person name="Detter J.C."/>
            <person name="Han C."/>
            <person name="Land M."/>
            <person name="Hauser L."/>
            <person name="Markowitz V."/>
            <person name="Cheng J.-F."/>
            <person name="Hugenholtz P."/>
            <person name="Woyke T."/>
            <person name="Wu D."/>
            <person name="Lang E."/>
            <person name="Kopitz M."/>
            <person name="Brambilla E."/>
            <person name="Klenk H.-P."/>
            <person name="Eisen J.A."/>
        </authorList>
    </citation>
    <scope>NUCLEOTIDE SEQUENCE [LARGE SCALE GENOMIC DNA]</scope>
    <source>
        <strain evidence="2">ATCC 51463 / DSM 15997 / CCUG 23171 / LMG 9086</strain>
    </source>
</reference>
<dbReference type="HOGENOM" id="CLU_147162_8_5_10"/>
<dbReference type="STRING" id="867902.Ornrh_0405"/>
<name>I3ZY28_ORNRL</name>
<dbReference type="Proteomes" id="UP000006051">
    <property type="component" value="Chromosome"/>
</dbReference>
<evidence type="ECO:0000313" key="1">
    <source>
        <dbReference type="EMBL" id="AFL96612.1"/>
    </source>
</evidence>
<dbReference type="KEGG" id="orh:Ornrh_0405"/>
<proteinExistence type="predicted"/>
<sequence>MVLKWSNQAQEELFDTLDFWINHNKSDVFSKKILVEINKVEKELINQPYFLSIYYSKNNVYKKNLLNNKFSIYYRINNENIDILHFRDNRQKPLYK</sequence>
<organism evidence="1 2">
    <name type="scientific">Ornithobacterium rhinotracheale (strain ATCC 51463 / DSM 15997 / CCUG 23171 / CIP 104009 / LMG 9086)</name>
    <dbReference type="NCBI Taxonomy" id="867902"/>
    <lineage>
        <taxon>Bacteria</taxon>
        <taxon>Pseudomonadati</taxon>
        <taxon>Bacteroidota</taxon>
        <taxon>Flavobacteriia</taxon>
        <taxon>Flavobacteriales</taxon>
        <taxon>Weeksellaceae</taxon>
        <taxon>Ornithobacterium</taxon>
    </lineage>
</organism>
<evidence type="ECO:0000313" key="2">
    <source>
        <dbReference type="Proteomes" id="UP000006051"/>
    </source>
</evidence>
<dbReference type="EMBL" id="CP003283">
    <property type="protein sequence ID" value="AFL96612.1"/>
    <property type="molecule type" value="Genomic_DNA"/>
</dbReference>